<comment type="caution">
    <text evidence="2">The sequence shown here is derived from an EMBL/GenBank/DDBJ whole genome shotgun (WGS) entry which is preliminary data.</text>
</comment>
<evidence type="ECO:0000313" key="2">
    <source>
        <dbReference type="EMBL" id="TMQ99261.1"/>
    </source>
</evidence>
<dbReference type="RefSeq" id="WP_138646303.1">
    <property type="nucleotide sequence ID" value="NZ_VCKW01000085.1"/>
</dbReference>
<evidence type="ECO:0000313" key="3">
    <source>
        <dbReference type="Proteomes" id="UP000309174"/>
    </source>
</evidence>
<evidence type="ECO:0000256" key="1">
    <source>
        <dbReference type="SAM" id="MobiDB-lite"/>
    </source>
</evidence>
<dbReference type="Proteomes" id="UP000309174">
    <property type="component" value="Unassembled WGS sequence"/>
</dbReference>
<organism evidence="2 3">
    <name type="scientific">Actinomadura soli</name>
    <dbReference type="NCBI Taxonomy" id="2508997"/>
    <lineage>
        <taxon>Bacteria</taxon>
        <taxon>Bacillati</taxon>
        <taxon>Actinomycetota</taxon>
        <taxon>Actinomycetes</taxon>
        <taxon>Streptosporangiales</taxon>
        <taxon>Thermomonosporaceae</taxon>
        <taxon>Actinomadura</taxon>
    </lineage>
</organism>
<proteinExistence type="predicted"/>
<dbReference type="OrthoDB" id="3522542at2"/>
<dbReference type="AlphaFoldDB" id="A0A5C4JAJ8"/>
<keyword evidence="3" id="KW-1185">Reference proteome</keyword>
<reference evidence="2 3" key="1">
    <citation type="submission" date="2019-05" db="EMBL/GenBank/DDBJ databases">
        <title>Draft genome sequence of Actinomadura sp. 14C53.</title>
        <authorList>
            <person name="Saricaoglu S."/>
            <person name="Isik K."/>
        </authorList>
    </citation>
    <scope>NUCLEOTIDE SEQUENCE [LARGE SCALE GENOMIC DNA]</scope>
    <source>
        <strain evidence="2 3">14C53</strain>
    </source>
</reference>
<dbReference type="EMBL" id="VCKW01000085">
    <property type="protein sequence ID" value="TMQ99261.1"/>
    <property type="molecule type" value="Genomic_DNA"/>
</dbReference>
<feature type="region of interest" description="Disordered" evidence="1">
    <location>
        <begin position="25"/>
        <end position="53"/>
    </location>
</feature>
<gene>
    <name evidence="2" type="ORF">ETD83_18080</name>
</gene>
<accession>A0A5C4JAJ8</accession>
<protein>
    <submittedName>
        <fullName evidence="2">Uncharacterized protein</fullName>
    </submittedName>
</protein>
<name>A0A5C4JAJ8_9ACTN</name>
<sequence>MTVAIDDTICPLNCGIFVLRSVNGHPRPMMRVDPPTRTPHRDHHQPNCPIDEATARGWLGDADGLKISLEAAQAKMAWP</sequence>